<dbReference type="CDD" id="cd22268">
    <property type="entry name" value="DPBB_RlpA-like"/>
    <property type="match status" value="1"/>
</dbReference>
<keyword evidence="8" id="KW-1185">Reference proteome</keyword>
<dbReference type="Pfam" id="PF03330">
    <property type="entry name" value="DPBB_1"/>
    <property type="match status" value="1"/>
</dbReference>
<dbReference type="GO" id="GO:0000270">
    <property type="term" value="P:peptidoglycan metabolic process"/>
    <property type="evidence" value="ECO:0007669"/>
    <property type="project" value="UniProtKB-UniRule"/>
</dbReference>
<dbReference type="InterPro" id="IPR034718">
    <property type="entry name" value="RlpA"/>
</dbReference>
<feature type="compositionally biased region" description="Pro residues" evidence="5">
    <location>
        <begin position="145"/>
        <end position="154"/>
    </location>
</feature>
<comment type="caution">
    <text evidence="7">The sequence shown here is derived from an EMBL/GenBank/DDBJ whole genome shotgun (WGS) entry which is preliminary data.</text>
</comment>
<dbReference type="EMBL" id="VUOB01000010">
    <property type="protein sequence ID" value="KAA2264589.1"/>
    <property type="molecule type" value="Genomic_DNA"/>
</dbReference>
<evidence type="ECO:0000259" key="6">
    <source>
        <dbReference type="Pfam" id="PF03330"/>
    </source>
</evidence>
<evidence type="ECO:0000313" key="7">
    <source>
        <dbReference type="EMBL" id="KAA2264589.1"/>
    </source>
</evidence>
<proteinExistence type="inferred from homology"/>
<reference evidence="7 8" key="2">
    <citation type="submission" date="2019-09" db="EMBL/GenBank/DDBJ databases">
        <authorList>
            <person name="Jin C."/>
        </authorList>
    </citation>
    <scope>NUCLEOTIDE SEQUENCE [LARGE SCALE GENOMIC DNA]</scope>
    <source>
        <strain evidence="7 8">AN110305</strain>
    </source>
</reference>
<dbReference type="GO" id="GO:0008932">
    <property type="term" value="F:lytic endotransglycosylase activity"/>
    <property type="evidence" value="ECO:0007669"/>
    <property type="project" value="UniProtKB-UniRule"/>
</dbReference>
<feature type="region of interest" description="Disordered" evidence="5">
    <location>
        <begin position="136"/>
        <end position="170"/>
    </location>
</feature>
<evidence type="ECO:0000256" key="4">
    <source>
        <dbReference type="RuleBase" id="RU003495"/>
    </source>
</evidence>
<name>A0A5B2XNZ1_9PSEU</name>
<protein>
    <recommendedName>
        <fullName evidence="3">Probable endolytic peptidoglycan transglycosylase RlpA</fullName>
        <ecNumber evidence="3">4.2.2.-</ecNumber>
    </recommendedName>
</protein>
<evidence type="ECO:0000256" key="1">
    <source>
        <dbReference type="ARBA" id="ARBA00023239"/>
    </source>
</evidence>
<dbReference type="SUPFAM" id="SSF50685">
    <property type="entry name" value="Barwin-like endoglucanases"/>
    <property type="match status" value="1"/>
</dbReference>
<keyword evidence="2 3" id="KW-0961">Cell wall biogenesis/degradation</keyword>
<dbReference type="AlphaFoldDB" id="A0A5B2XNZ1"/>
<dbReference type="InterPro" id="IPR009009">
    <property type="entry name" value="RlpA-like_DPBB"/>
</dbReference>
<keyword evidence="1 3" id="KW-0456">Lyase</keyword>
<evidence type="ECO:0000256" key="5">
    <source>
        <dbReference type="SAM" id="MobiDB-lite"/>
    </source>
</evidence>
<dbReference type="Proteomes" id="UP000323454">
    <property type="component" value="Unassembled WGS sequence"/>
</dbReference>
<dbReference type="InterPro" id="IPR012997">
    <property type="entry name" value="RplA"/>
</dbReference>
<feature type="domain" description="RlpA-like protein double-psi beta-barrel" evidence="6">
    <location>
        <begin position="45"/>
        <end position="130"/>
    </location>
</feature>
<dbReference type="PANTHER" id="PTHR34183">
    <property type="entry name" value="ENDOLYTIC PEPTIDOGLYCAN TRANSGLYCOSYLASE RLPA"/>
    <property type="match status" value="1"/>
</dbReference>
<sequence precursor="true">MRLESTVRLSRFVPVTAVAAVGLLAAVAVSAAGAEARSSDGEQCLASWYGDPDQPVHTASGELLDPAALTAAHRTLVFGSRIRVVNRNDGRAVEVRINDRGPHTEGRCVNLTRAAFEAIAPLSAGVAPITVQVLSGEDDPAIPTTTPPSPPASPTPAAAASSPSSTAPNG</sequence>
<feature type="chain" id="PRO_5023490389" description="Probable endolytic peptidoglycan transglycosylase RlpA" evidence="3">
    <location>
        <begin position="20"/>
        <end position="170"/>
    </location>
</feature>
<evidence type="ECO:0000313" key="8">
    <source>
        <dbReference type="Proteomes" id="UP000323454"/>
    </source>
</evidence>
<evidence type="ECO:0000256" key="3">
    <source>
        <dbReference type="HAMAP-Rule" id="MF_02071"/>
    </source>
</evidence>
<accession>A0A5B2XNZ1</accession>
<reference evidence="7 8" key="1">
    <citation type="submission" date="2019-09" db="EMBL/GenBank/DDBJ databases">
        <title>Goodfellowia gen. nov., a new genus of the Pseudonocardineae related to Actinoalloteichus, containing Goodfellowia coeruleoviolacea gen. nov., comb. nov. gen. nov., comb. nov.</title>
        <authorList>
            <person name="Labeda D."/>
        </authorList>
    </citation>
    <scope>NUCLEOTIDE SEQUENCE [LARGE SCALE GENOMIC DNA]</scope>
    <source>
        <strain evidence="7 8">AN110305</strain>
    </source>
</reference>
<comment type="similarity">
    <text evidence="3 4">Belongs to the RlpA family.</text>
</comment>
<dbReference type="InterPro" id="IPR036908">
    <property type="entry name" value="RlpA-like_sf"/>
</dbReference>
<dbReference type="NCBIfam" id="TIGR00413">
    <property type="entry name" value="rlpA"/>
    <property type="match status" value="1"/>
</dbReference>
<dbReference type="Gene3D" id="2.40.40.10">
    <property type="entry name" value="RlpA-like domain"/>
    <property type="match status" value="1"/>
</dbReference>
<feature type="compositionally biased region" description="Low complexity" evidence="5">
    <location>
        <begin position="155"/>
        <end position="170"/>
    </location>
</feature>
<comment type="function">
    <text evidence="3">Lytic transglycosylase with a strong preference for naked glycan strands that lack stem peptides.</text>
</comment>
<dbReference type="OrthoDB" id="9779128at2"/>
<keyword evidence="3" id="KW-0732">Signal</keyword>
<dbReference type="HAMAP" id="MF_02071">
    <property type="entry name" value="RlpA"/>
    <property type="match status" value="1"/>
</dbReference>
<dbReference type="PANTHER" id="PTHR34183:SF8">
    <property type="entry name" value="ENDOLYTIC PEPTIDOGLYCAN TRANSGLYCOSYLASE RLPA-RELATED"/>
    <property type="match status" value="1"/>
</dbReference>
<gene>
    <name evidence="3" type="primary">rlpA</name>
    <name evidence="7" type="ORF">F0L68_05645</name>
</gene>
<dbReference type="GO" id="GO:0071555">
    <property type="term" value="P:cell wall organization"/>
    <property type="evidence" value="ECO:0007669"/>
    <property type="project" value="UniProtKB-KW"/>
</dbReference>
<evidence type="ECO:0000256" key="2">
    <source>
        <dbReference type="ARBA" id="ARBA00023316"/>
    </source>
</evidence>
<organism evidence="7 8">
    <name type="scientific">Solihabitans fulvus</name>
    <dbReference type="NCBI Taxonomy" id="1892852"/>
    <lineage>
        <taxon>Bacteria</taxon>
        <taxon>Bacillati</taxon>
        <taxon>Actinomycetota</taxon>
        <taxon>Actinomycetes</taxon>
        <taxon>Pseudonocardiales</taxon>
        <taxon>Pseudonocardiaceae</taxon>
        <taxon>Solihabitans</taxon>
    </lineage>
</organism>
<dbReference type="EC" id="4.2.2.-" evidence="3"/>
<feature type="signal peptide" evidence="3">
    <location>
        <begin position="1"/>
        <end position="19"/>
    </location>
</feature>